<feature type="coiled-coil region" evidence="1">
    <location>
        <begin position="40"/>
        <end position="67"/>
    </location>
</feature>
<dbReference type="RefSeq" id="WP_188725399.1">
    <property type="nucleotide sequence ID" value="NZ_BMJD01000024.1"/>
</dbReference>
<gene>
    <name evidence="2" type="ORF">GCM10011409_28230</name>
</gene>
<name>A0A9W5TZD2_9BACI</name>
<comment type="caution">
    <text evidence="2">The sequence shown here is derived from an EMBL/GenBank/DDBJ whole genome shotgun (WGS) entry which is preliminary data.</text>
</comment>
<sequence>MSNNNGFENFSTQIIDMLVDTTLKKHGAKLDAEKLDSQDKERIRNLVESLKQSVDDLTRVRKEEGNQEKEKG</sequence>
<keyword evidence="3" id="KW-1185">Reference proteome</keyword>
<organism evidence="2 3">
    <name type="scientific">Lentibacillus populi</name>
    <dbReference type="NCBI Taxonomy" id="1827502"/>
    <lineage>
        <taxon>Bacteria</taxon>
        <taxon>Bacillati</taxon>
        <taxon>Bacillota</taxon>
        <taxon>Bacilli</taxon>
        <taxon>Bacillales</taxon>
        <taxon>Bacillaceae</taxon>
        <taxon>Lentibacillus</taxon>
    </lineage>
</organism>
<protein>
    <submittedName>
        <fullName evidence="2">Uncharacterized protein</fullName>
    </submittedName>
</protein>
<dbReference type="EMBL" id="BMJD01000024">
    <property type="protein sequence ID" value="GGB49005.1"/>
    <property type="molecule type" value="Genomic_DNA"/>
</dbReference>
<evidence type="ECO:0000313" key="2">
    <source>
        <dbReference type="EMBL" id="GGB49005.1"/>
    </source>
</evidence>
<reference evidence="2" key="2">
    <citation type="submission" date="2020-09" db="EMBL/GenBank/DDBJ databases">
        <authorList>
            <person name="Sun Q."/>
            <person name="Zhou Y."/>
        </authorList>
    </citation>
    <scope>NUCLEOTIDE SEQUENCE</scope>
    <source>
        <strain evidence="2">CGMCC 1.15454</strain>
    </source>
</reference>
<dbReference type="AlphaFoldDB" id="A0A9W5TZD2"/>
<dbReference type="Proteomes" id="UP000621492">
    <property type="component" value="Unassembled WGS sequence"/>
</dbReference>
<proteinExistence type="predicted"/>
<keyword evidence="1" id="KW-0175">Coiled coil</keyword>
<accession>A0A9W5TZD2</accession>
<evidence type="ECO:0000313" key="3">
    <source>
        <dbReference type="Proteomes" id="UP000621492"/>
    </source>
</evidence>
<reference evidence="2" key="1">
    <citation type="journal article" date="2014" name="Int. J. Syst. Evol. Microbiol.">
        <title>Complete genome sequence of Corynebacterium casei LMG S-19264T (=DSM 44701T), isolated from a smear-ripened cheese.</title>
        <authorList>
            <consortium name="US DOE Joint Genome Institute (JGI-PGF)"/>
            <person name="Walter F."/>
            <person name="Albersmeier A."/>
            <person name="Kalinowski J."/>
            <person name="Ruckert C."/>
        </authorList>
    </citation>
    <scope>NUCLEOTIDE SEQUENCE</scope>
    <source>
        <strain evidence="2">CGMCC 1.15454</strain>
    </source>
</reference>
<evidence type="ECO:0000256" key="1">
    <source>
        <dbReference type="SAM" id="Coils"/>
    </source>
</evidence>